<dbReference type="EMBL" id="BAAARY010000008">
    <property type="protein sequence ID" value="GAA2522506.1"/>
    <property type="molecule type" value="Genomic_DNA"/>
</dbReference>
<dbReference type="Proteomes" id="UP001499978">
    <property type="component" value="Unassembled WGS sequence"/>
</dbReference>
<evidence type="ECO:0000256" key="2">
    <source>
        <dbReference type="SAM" id="Phobius"/>
    </source>
</evidence>
<feature type="region of interest" description="Disordered" evidence="1">
    <location>
        <begin position="386"/>
        <end position="468"/>
    </location>
</feature>
<sequence length="468" mass="47516">MSALLAPTDPVGCALDPVGCVGEAASNAAGSALVSGWEGVCKSFADAAVSLLDTFAKAFVGFPNVDLQSTGVQKVYGLSLGLAGLVAVLLLLWQTIRTVLTHNGAPLAHAVVGLGKAVIAFMVTLVIAGTALVAADGITLFIVNYTFGNAEGLRTKLTTMFQANLTNAPSLLLMLALIAMLLTLVLWFELLLRNAAVAVLIATSPIAAAGMVGESTKAWFAKTAQATLQLIVLKPVIALVFCIGFSMSGDTKSKDVGTLLTGMMVLLLAALAWPAIARFMTFAEARVGGGSGLAGLIGAGSNLLNGGGRGGAPAGVDPNQFSQAAEKRTMAAHTAAESAAGGGAKAGAAGAGATAATGGAAAAVFAAKAGLDAAQRGTNALVGKSEQMAGHAGMDGANPHANPAGYPRHAQPRWADRSRDDYEPGYQPQDSDGVVEPPPRQYIDPESPPAPRRQVGPVEYERDFGDQQ</sequence>
<name>A0ABN3NHI7_9ACTN</name>
<keyword evidence="2" id="KW-0472">Membrane</keyword>
<feature type="compositionally biased region" description="Basic and acidic residues" evidence="1">
    <location>
        <begin position="459"/>
        <end position="468"/>
    </location>
</feature>
<protein>
    <recommendedName>
        <fullName evidence="5">TrbL/VirB6 plasmid conjugal transfer protein</fullName>
    </recommendedName>
</protein>
<feature type="transmembrane region" description="Helical" evidence="2">
    <location>
        <begin position="194"/>
        <end position="214"/>
    </location>
</feature>
<comment type="caution">
    <text evidence="3">The sequence shown here is derived from an EMBL/GenBank/DDBJ whole genome shotgun (WGS) entry which is preliminary data.</text>
</comment>
<feature type="transmembrane region" description="Helical" evidence="2">
    <location>
        <begin position="75"/>
        <end position="96"/>
    </location>
</feature>
<proteinExistence type="predicted"/>
<feature type="compositionally biased region" description="Pro residues" evidence="1">
    <location>
        <begin position="436"/>
        <end position="451"/>
    </location>
</feature>
<organism evidence="3 4">
    <name type="scientific">Pilimelia columellifera subsp. columellifera</name>
    <dbReference type="NCBI Taxonomy" id="706583"/>
    <lineage>
        <taxon>Bacteria</taxon>
        <taxon>Bacillati</taxon>
        <taxon>Actinomycetota</taxon>
        <taxon>Actinomycetes</taxon>
        <taxon>Micromonosporales</taxon>
        <taxon>Micromonosporaceae</taxon>
        <taxon>Pilimelia</taxon>
    </lineage>
</organism>
<accession>A0ABN3NHI7</accession>
<dbReference type="RefSeq" id="WP_344171683.1">
    <property type="nucleotide sequence ID" value="NZ_BAAARY010000008.1"/>
</dbReference>
<evidence type="ECO:0008006" key="5">
    <source>
        <dbReference type="Google" id="ProtNLM"/>
    </source>
</evidence>
<keyword evidence="2" id="KW-0812">Transmembrane</keyword>
<evidence type="ECO:0000313" key="3">
    <source>
        <dbReference type="EMBL" id="GAA2522506.1"/>
    </source>
</evidence>
<feature type="transmembrane region" description="Helical" evidence="2">
    <location>
        <begin position="259"/>
        <end position="276"/>
    </location>
</feature>
<feature type="transmembrane region" description="Helical" evidence="2">
    <location>
        <begin position="226"/>
        <end position="247"/>
    </location>
</feature>
<evidence type="ECO:0000256" key="1">
    <source>
        <dbReference type="SAM" id="MobiDB-lite"/>
    </source>
</evidence>
<gene>
    <name evidence="3" type="ORF">GCM10010201_20660</name>
</gene>
<keyword evidence="2" id="KW-1133">Transmembrane helix</keyword>
<evidence type="ECO:0000313" key="4">
    <source>
        <dbReference type="Proteomes" id="UP001499978"/>
    </source>
</evidence>
<feature type="transmembrane region" description="Helical" evidence="2">
    <location>
        <begin position="116"/>
        <end position="147"/>
    </location>
</feature>
<keyword evidence="4" id="KW-1185">Reference proteome</keyword>
<feature type="transmembrane region" description="Helical" evidence="2">
    <location>
        <begin position="168"/>
        <end position="188"/>
    </location>
</feature>
<reference evidence="3 4" key="1">
    <citation type="journal article" date="2019" name="Int. J. Syst. Evol. Microbiol.">
        <title>The Global Catalogue of Microorganisms (GCM) 10K type strain sequencing project: providing services to taxonomists for standard genome sequencing and annotation.</title>
        <authorList>
            <consortium name="The Broad Institute Genomics Platform"/>
            <consortium name="The Broad Institute Genome Sequencing Center for Infectious Disease"/>
            <person name="Wu L."/>
            <person name="Ma J."/>
        </authorList>
    </citation>
    <scope>NUCLEOTIDE SEQUENCE [LARGE SCALE GENOMIC DNA]</scope>
    <source>
        <strain evidence="3 4">JCM 3367</strain>
    </source>
</reference>